<name>A0AAD6LBJ0_9ROSI</name>
<dbReference type="EMBL" id="JAQIZT010000018">
    <property type="protein sequence ID" value="KAJ6957667.1"/>
    <property type="molecule type" value="Genomic_DNA"/>
</dbReference>
<keyword evidence="2" id="KW-1185">Reference proteome</keyword>
<dbReference type="Proteomes" id="UP001164929">
    <property type="component" value="Chromosome 18"/>
</dbReference>
<sequence length="76" mass="8531">MAERRRNPRVQAREAAVIFNRKREASAEGRRPGRRWSCGLIWVEALLLRGEKDAAEKGGFGWICCWFVAIGKTGGA</sequence>
<protein>
    <submittedName>
        <fullName evidence="1">Uncharacterized protein</fullName>
    </submittedName>
</protein>
<accession>A0AAD6LBJ0</accession>
<dbReference type="AlphaFoldDB" id="A0AAD6LBJ0"/>
<reference evidence="1 2" key="1">
    <citation type="journal article" date="2023" name="Mol. Ecol. Resour.">
        <title>Chromosome-level genome assembly of a triploid poplar Populus alba 'Berolinensis'.</title>
        <authorList>
            <person name="Chen S."/>
            <person name="Yu Y."/>
            <person name="Wang X."/>
            <person name="Wang S."/>
            <person name="Zhang T."/>
            <person name="Zhou Y."/>
            <person name="He R."/>
            <person name="Meng N."/>
            <person name="Wang Y."/>
            <person name="Liu W."/>
            <person name="Liu Z."/>
            <person name="Liu J."/>
            <person name="Guo Q."/>
            <person name="Huang H."/>
            <person name="Sederoff R.R."/>
            <person name="Wang G."/>
            <person name="Qu G."/>
            <person name="Chen S."/>
        </authorList>
    </citation>
    <scope>NUCLEOTIDE SEQUENCE [LARGE SCALE GENOMIC DNA]</scope>
    <source>
        <strain evidence="1">SC-2020</strain>
    </source>
</reference>
<comment type="caution">
    <text evidence="1">The sequence shown here is derived from an EMBL/GenBank/DDBJ whole genome shotgun (WGS) entry which is preliminary data.</text>
</comment>
<gene>
    <name evidence="1" type="ORF">NC653_039589</name>
</gene>
<evidence type="ECO:0000313" key="1">
    <source>
        <dbReference type="EMBL" id="KAJ6957667.1"/>
    </source>
</evidence>
<proteinExistence type="predicted"/>
<organism evidence="1 2">
    <name type="scientific">Populus alba x Populus x berolinensis</name>
    <dbReference type="NCBI Taxonomy" id="444605"/>
    <lineage>
        <taxon>Eukaryota</taxon>
        <taxon>Viridiplantae</taxon>
        <taxon>Streptophyta</taxon>
        <taxon>Embryophyta</taxon>
        <taxon>Tracheophyta</taxon>
        <taxon>Spermatophyta</taxon>
        <taxon>Magnoliopsida</taxon>
        <taxon>eudicotyledons</taxon>
        <taxon>Gunneridae</taxon>
        <taxon>Pentapetalae</taxon>
        <taxon>rosids</taxon>
        <taxon>fabids</taxon>
        <taxon>Malpighiales</taxon>
        <taxon>Salicaceae</taxon>
        <taxon>Saliceae</taxon>
        <taxon>Populus</taxon>
    </lineage>
</organism>
<evidence type="ECO:0000313" key="2">
    <source>
        <dbReference type="Proteomes" id="UP001164929"/>
    </source>
</evidence>